<accession>A0A645BPS7</accession>
<sequence>MARQRVGGAHPHRLELFGLVRHRLLIERHASDQEGYGKPLGRGAVGRPVRQHMHVAHRQPQTARGALRHEGLLAVDGGDVGRIREAAIVGMAGQQQA</sequence>
<dbReference type="EMBL" id="VSSQ01021655">
    <property type="protein sequence ID" value="MPM67386.1"/>
    <property type="molecule type" value="Genomic_DNA"/>
</dbReference>
<protein>
    <submittedName>
        <fullName evidence="1">Uncharacterized protein</fullName>
    </submittedName>
</protein>
<reference evidence="1" key="1">
    <citation type="submission" date="2019-08" db="EMBL/GenBank/DDBJ databases">
        <authorList>
            <person name="Kucharzyk K."/>
            <person name="Murdoch R.W."/>
            <person name="Higgins S."/>
            <person name="Loffler F."/>
        </authorList>
    </citation>
    <scope>NUCLEOTIDE SEQUENCE</scope>
</reference>
<organism evidence="1">
    <name type="scientific">bioreactor metagenome</name>
    <dbReference type="NCBI Taxonomy" id="1076179"/>
    <lineage>
        <taxon>unclassified sequences</taxon>
        <taxon>metagenomes</taxon>
        <taxon>ecological metagenomes</taxon>
    </lineage>
</organism>
<dbReference type="AlphaFoldDB" id="A0A645BPS7"/>
<evidence type="ECO:0000313" key="1">
    <source>
        <dbReference type="EMBL" id="MPM67386.1"/>
    </source>
</evidence>
<name>A0A645BPS7_9ZZZZ</name>
<comment type="caution">
    <text evidence="1">The sequence shown here is derived from an EMBL/GenBank/DDBJ whole genome shotgun (WGS) entry which is preliminary data.</text>
</comment>
<proteinExistence type="predicted"/>
<gene>
    <name evidence="1" type="ORF">SDC9_114308</name>
</gene>